<protein>
    <submittedName>
        <fullName evidence="1">Uncharacterized protein</fullName>
    </submittedName>
</protein>
<dbReference type="Proteomes" id="UP001062846">
    <property type="component" value="Chromosome 3"/>
</dbReference>
<gene>
    <name evidence="1" type="ORF">RHMOL_Rhmol03G0177900</name>
</gene>
<reference evidence="1" key="1">
    <citation type="submission" date="2022-02" db="EMBL/GenBank/DDBJ databases">
        <title>Plant Genome Project.</title>
        <authorList>
            <person name="Zhang R.-G."/>
        </authorList>
    </citation>
    <scope>NUCLEOTIDE SEQUENCE</scope>
    <source>
        <strain evidence="1">AT1</strain>
    </source>
</reference>
<comment type="caution">
    <text evidence="1">The sequence shown here is derived from an EMBL/GenBank/DDBJ whole genome shotgun (WGS) entry which is preliminary data.</text>
</comment>
<evidence type="ECO:0000313" key="2">
    <source>
        <dbReference type="Proteomes" id="UP001062846"/>
    </source>
</evidence>
<name>A0ACC0PFC2_RHOML</name>
<accession>A0ACC0PFC2</accession>
<sequence length="246" mass="27568">MLFFFPTDLSFMCCGWGNAKIEAITRRILWISSTNPEAKLLVFSSWNDVLDVLEHAFTANDISYIRMKGGRKAQYAIGLFKGQISSGKRRAETNKMQKETKSIQVLLLLVQHGANGLNLLEAQHVILVEPLLNPAAEAQAIGRVHRIGQEKRTLVHRFIVKNTVEESIYKLNRSRSTSSFISGNKKNQDQPVLTLKDAESLLFTTKPPIVSESDERPSESLMHLPPSVAAVMAAERRLKEHAEKSS</sequence>
<evidence type="ECO:0000313" key="1">
    <source>
        <dbReference type="EMBL" id="KAI8564397.1"/>
    </source>
</evidence>
<proteinExistence type="predicted"/>
<keyword evidence="2" id="KW-1185">Reference proteome</keyword>
<organism evidence="1 2">
    <name type="scientific">Rhododendron molle</name>
    <name type="common">Chinese azalea</name>
    <name type="synonym">Azalea mollis</name>
    <dbReference type="NCBI Taxonomy" id="49168"/>
    <lineage>
        <taxon>Eukaryota</taxon>
        <taxon>Viridiplantae</taxon>
        <taxon>Streptophyta</taxon>
        <taxon>Embryophyta</taxon>
        <taxon>Tracheophyta</taxon>
        <taxon>Spermatophyta</taxon>
        <taxon>Magnoliopsida</taxon>
        <taxon>eudicotyledons</taxon>
        <taxon>Gunneridae</taxon>
        <taxon>Pentapetalae</taxon>
        <taxon>asterids</taxon>
        <taxon>Ericales</taxon>
        <taxon>Ericaceae</taxon>
        <taxon>Ericoideae</taxon>
        <taxon>Rhodoreae</taxon>
        <taxon>Rhododendron</taxon>
    </lineage>
</organism>
<dbReference type="EMBL" id="CM046390">
    <property type="protein sequence ID" value="KAI8564397.1"/>
    <property type="molecule type" value="Genomic_DNA"/>
</dbReference>